<dbReference type="AlphaFoldDB" id="A0A1F5V073"/>
<keyword evidence="4 5" id="KW-0472">Membrane</keyword>
<dbReference type="Gene3D" id="1.10.3720.10">
    <property type="entry name" value="MetI-like"/>
    <property type="match status" value="1"/>
</dbReference>
<dbReference type="NCBIfam" id="TIGR02138">
    <property type="entry name" value="phosphate_pstC"/>
    <property type="match status" value="1"/>
</dbReference>
<dbReference type="Proteomes" id="UP000179157">
    <property type="component" value="Unassembled WGS sequence"/>
</dbReference>
<proteinExistence type="inferred from homology"/>
<comment type="subcellular location">
    <subcellularLocation>
        <location evidence="5">Cell membrane</location>
        <topology evidence="5">Multi-pass membrane protein</topology>
    </subcellularLocation>
    <subcellularLocation>
        <location evidence="1">Membrane</location>
        <topology evidence="1">Multi-pass membrane protein</topology>
    </subcellularLocation>
</comment>
<feature type="transmembrane region" description="Helical" evidence="5">
    <location>
        <begin position="154"/>
        <end position="176"/>
    </location>
</feature>
<comment type="similarity">
    <text evidence="6">Belongs to the binding-protein-dependent transport system permease family. CysTW subfamily.</text>
</comment>
<feature type="transmembrane region" description="Helical" evidence="5">
    <location>
        <begin position="197"/>
        <end position="218"/>
    </location>
</feature>
<comment type="function">
    <text evidence="6">Part of the binding-protein-dependent transport system for phosphate; probably responsible for the translocation of the substrate across the membrane.</text>
</comment>
<keyword evidence="6" id="KW-1003">Cell membrane</keyword>
<dbReference type="GO" id="GO:0006817">
    <property type="term" value="P:phosphate ion transport"/>
    <property type="evidence" value="ECO:0007669"/>
    <property type="project" value="UniProtKB-KW"/>
</dbReference>
<keyword evidence="5" id="KW-0813">Transport</keyword>
<dbReference type="InterPro" id="IPR011864">
    <property type="entry name" value="Phosphate_PstC"/>
</dbReference>
<dbReference type="EMBL" id="MFGX01000025">
    <property type="protein sequence ID" value="OGF56822.1"/>
    <property type="molecule type" value="Genomic_DNA"/>
</dbReference>
<accession>A0A1F5V073</accession>
<evidence type="ECO:0000313" key="9">
    <source>
        <dbReference type="Proteomes" id="UP000179157"/>
    </source>
</evidence>
<feature type="transmembrane region" description="Helical" evidence="5">
    <location>
        <begin position="114"/>
        <end position="134"/>
    </location>
</feature>
<dbReference type="Pfam" id="PF00528">
    <property type="entry name" value="BPD_transp_1"/>
    <property type="match status" value="1"/>
</dbReference>
<feature type="transmembrane region" description="Helical" evidence="5">
    <location>
        <begin position="21"/>
        <end position="49"/>
    </location>
</feature>
<evidence type="ECO:0000256" key="4">
    <source>
        <dbReference type="ARBA" id="ARBA00023136"/>
    </source>
</evidence>
<evidence type="ECO:0000256" key="1">
    <source>
        <dbReference type="ARBA" id="ARBA00004141"/>
    </source>
</evidence>
<dbReference type="STRING" id="1817864.A2Z21_02570"/>
<dbReference type="SUPFAM" id="SSF161098">
    <property type="entry name" value="MetI-like"/>
    <property type="match status" value="1"/>
</dbReference>
<evidence type="ECO:0000256" key="5">
    <source>
        <dbReference type="RuleBase" id="RU363032"/>
    </source>
</evidence>
<name>A0A1F5V073_FRAXR</name>
<dbReference type="InterPro" id="IPR000515">
    <property type="entry name" value="MetI-like"/>
</dbReference>
<feature type="transmembrane region" description="Helical" evidence="5">
    <location>
        <begin position="69"/>
        <end position="102"/>
    </location>
</feature>
<keyword evidence="2 5" id="KW-0812">Transmembrane</keyword>
<keyword evidence="6" id="KW-0592">Phosphate transport</keyword>
<feature type="transmembrane region" description="Helical" evidence="5">
    <location>
        <begin position="265"/>
        <end position="293"/>
    </location>
</feature>
<keyword evidence="3 5" id="KW-1133">Transmembrane helix</keyword>
<evidence type="ECO:0000256" key="6">
    <source>
        <dbReference type="RuleBase" id="RU363054"/>
    </source>
</evidence>
<evidence type="ECO:0000256" key="2">
    <source>
        <dbReference type="ARBA" id="ARBA00022692"/>
    </source>
</evidence>
<organism evidence="8 9">
    <name type="scientific">Fraserbacteria sp. (strain RBG_16_55_9)</name>
    <dbReference type="NCBI Taxonomy" id="1817864"/>
    <lineage>
        <taxon>Bacteria</taxon>
        <taxon>Candidatus Fraseribacteriota</taxon>
    </lineage>
</organism>
<protein>
    <recommendedName>
        <fullName evidence="6">Phosphate transport system permease protein</fullName>
    </recommendedName>
</protein>
<dbReference type="GO" id="GO:0005886">
    <property type="term" value="C:plasma membrane"/>
    <property type="evidence" value="ECO:0007669"/>
    <property type="project" value="UniProtKB-SubCell"/>
</dbReference>
<dbReference type="CDD" id="cd06261">
    <property type="entry name" value="TM_PBP2"/>
    <property type="match status" value="1"/>
</dbReference>
<evidence type="ECO:0000313" key="8">
    <source>
        <dbReference type="EMBL" id="OGF56822.1"/>
    </source>
</evidence>
<dbReference type="PANTHER" id="PTHR42727">
    <property type="entry name" value="PHOSPHATE TRANSPORT SYSTEM PERMEASE PROTEIN"/>
    <property type="match status" value="1"/>
</dbReference>
<dbReference type="InterPro" id="IPR035906">
    <property type="entry name" value="MetI-like_sf"/>
</dbReference>
<dbReference type="GO" id="GO:0005315">
    <property type="term" value="F:phosphate transmembrane transporter activity"/>
    <property type="evidence" value="ECO:0007669"/>
    <property type="project" value="InterPro"/>
</dbReference>
<gene>
    <name evidence="8" type="ORF">A2Z21_02570</name>
</gene>
<dbReference type="PANTHER" id="PTHR42727:SF1">
    <property type="entry name" value="PHOSPHATE TRANSPORT SYSTEM PERMEASE"/>
    <property type="match status" value="1"/>
</dbReference>
<reference evidence="8 9" key="1">
    <citation type="journal article" date="2016" name="Nat. Commun.">
        <title>Thousands of microbial genomes shed light on interconnected biogeochemical processes in an aquifer system.</title>
        <authorList>
            <person name="Anantharaman K."/>
            <person name="Brown C.T."/>
            <person name="Hug L.A."/>
            <person name="Sharon I."/>
            <person name="Castelle C.J."/>
            <person name="Probst A.J."/>
            <person name="Thomas B.C."/>
            <person name="Singh A."/>
            <person name="Wilkins M.J."/>
            <person name="Karaoz U."/>
            <person name="Brodie E.L."/>
            <person name="Williams K.H."/>
            <person name="Hubbard S.S."/>
            <person name="Banfield J.F."/>
        </authorList>
    </citation>
    <scope>NUCLEOTIDE SEQUENCE [LARGE SCALE GENOMIC DNA]</scope>
    <source>
        <strain evidence="9">RBG_16_55_9</strain>
    </source>
</reference>
<feature type="domain" description="ABC transmembrane type-1" evidence="7">
    <location>
        <begin position="77"/>
        <end position="289"/>
    </location>
</feature>
<evidence type="ECO:0000259" key="7">
    <source>
        <dbReference type="PROSITE" id="PS50928"/>
    </source>
</evidence>
<dbReference type="PROSITE" id="PS50928">
    <property type="entry name" value="ABC_TM1"/>
    <property type="match status" value="1"/>
</dbReference>
<comment type="caution">
    <text evidence="8">The sequence shown here is derived from an EMBL/GenBank/DDBJ whole genome shotgun (WGS) entry which is preliminary data.</text>
</comment>
<sequence>MKVSLHGPRGRYVKEGLIRGLLFACGLAAVVITLVTIGTFLLGSLPFFQKVSPWEFLSSLRWAPLTVPQSYGVFALIADTLVITAIALIVALPLGILSAVFLSEYAPERARRTVKPALELLAGIPTVVYGFFALRFVTPLLQGIIPEIGFWNGLSAGLVMGFMILPLVASLSEDVLYAVPRSLREAAYALGATKFEVVTRVVIPAAFSGIGAAFILAMSRAIGETMIVALAAGRTPAWPPDPTQPMMALTTTIVNIATGDHEATAFIWSALFAIGLLLFVMTLTLNVASYFIVRRFRERYE</sequence>
<evidence type="ECO:0000256" key="3">
    <source>
        <dbReference type="ARBA" id="ARBA00022989"/>
    </source>
</evidence>